<accession>A0ABU4VJQ7</accession>
<protein>
    <recommendedName>
        <fullName evidence="3">DUF429 domain-containing protein</fullName>
    </recommendedName>
</protein>
<name>A0ABU4VJQ7_9ACTN</name>
<reference evidence="1 2" key="1">
    <citation type="submission" date="2023-11" db="EMBL/GenBank/DDBJ databases">
        <authorList>
            <person name="Xu M."/>
            <person name="Jiang T."/>
        </authorList>
    </citation>
    <scope>NUCLEOTIDE SEQUENCE [LARGE SCALE GENOMIC DNA]</scope>
    <source>
        <strain evidence="1 2">SD</strain>
    </source>
</reference>
<dbReference type="Proteomes" id="UP001277761">
    <property type="component" value="Unassembled WGS sequence"/>
</dbReference>
<keyword evidence="2" id="KW-1185">Reference proteome</keyword>
<evidence type="ECO:0000313" key="2">
    <source>
        <dbReference type="Proteomes" id="UP001277761"/>
    </source>
</evidence>
<comment type="caution">
    <text evidence="1">The sequence shown here is derived from an EMBL/GenBank/DDBJ whole genome shotgun (WGS) entry which is preliminary data.</text>
</comment>
<dbReference type="RefSeq" id="WP_319954232.1">
    <property type="nucleotide sequence ID" value="NZ_JAXAVX010000004.1"/>
</dbReference>
<evidence type="ECO:0008006" key="3">
    <source>
        <dbReference type="Google" id="ProtNLM"/>
    </source>
</evidence>
<proteinExistence type="predicted"/>
<dbReference type="EMBL" id="JAXAVX010000004">
    <property type="protein sequence ID" value="MDX8152077.1"/>
    <property type="molecule type" value="Genomic_DNA"/>
</dbReference>
<evidence type="ECO:0000313" key="1">
    <source>
        <dbReference type="EMBL" id="MDX8152077.1"/>
    </source>
</evidence>
<gene>
    <name evidence="1" type="ORF">SK069_10765</name>
</gene>
<sequence length="84" mass="9289">MDVAAIDWSGRRHGAAPYIWTAEARGGRLARLCNGRGREAAIDTVVDRASDGRELLVGLDFSFPFPAWWCAQNGWNDGPEPCWV</sequence>
<organism evidence="1 2">
    <name type="scientific">Patulibacter brassicae</name>
    <dbReference type="NCBI Taxonomy" id="1705717"/>
    <lineage>
        <taxon>Bacteria</taxon>
        <taxon>Bacillati</taxon>
        <taxon>Actinomycetota</taxon>
        <taxon>Thermoleophilia</taxon>
        <taxon>Solirubrobacterales</taxon>
        <taxon>Patulibacteraceae</taxon>
        <taxon>Patulibacter</taxon>
    </lineage>
</organism>